<sequence length="376" mass="42623">MDLERVISRFSTNSIGETDMGVAQMDAQSQDQYATAASKTPKEIISAYLKDRVPEFQKLTELRQKGWDNPEGDRHFQDQRQKADHADKKERSGFYKMMRKLGLDLNAATDGFVISRVDSEPKRILDMCMAPGGFLQAALELNPTASARAYTLPFEEGGHEVLMPRKPNVHVRFRDITMLAADMGATELMSDHVDADKFFPQEFNPKRLYNLVLCDGQVLRTHPRASYRDRCEAGRLTATQLALGLEHLRPGGTMIVLLHQVEKCYAVMLLNTFRKFSTLQLFKPERAHAKRSSFYMIASNIQSRHSEAISAISDWKETWRVATFGNEEEYKKATWVDPQCIAKVLREFGPELITLGRPVWNIQAKALEGASFVNGS</sequence>
<gene>
    <name evidence="1" type="ORF">LTR37_009029</name>
</gene>
<name>A0ACC3NA51_9PEZI</name>
<evidence type="ECO:0000313" key="2">
    <source>
        <dbReference type="Proteomes" id="UP001281147"/>
    </source>
</evidence>
<proteinExistence type="predicted"/>
<organism evidence="1 2">
    <name type="scientific">Vermiconidia calcicola</name>
    <dbReference type="NCBI Taxonomy" id="1690605"/>
    <lineage>
        <taxon>Eukaryota</taxon>
        <taxon>Fungi</taxon>
        <taxon>Dikarya</taxon>
        <taxon>Ascomycota</taxon>
        <taxon>Pezizomycotina</taxon>
        <taxon>Dothideomycetes</taxon>
        <taxon>Dothideomycetidae</taxon>
        <taxon>Mycosphaerellales</taxon>
        <taxon>Extremaceae</taxon>
        <taxon>Vermiconidia</taxon>
    </lineage>
</organism>
<dbReference type="Proteomes" id="UP001281147">
    <property type="component" value="Unassembled WGS sequence"/>
</dbReference>
<protein>
    <submittedName>
        <fullName evidence="1">Uncharacterized protein</fullName>
    </submittedName>
</protein>
<reference evidence="1" key="1">
    <citation type="submission" date="2023-07" db="EMBL/GenBank/DDBJ databases">
        <title>Black Yeasts Isolated from many extreme environments.</title>
        <authorList>
            <person name="Coleine C."/>
            <person name="Stajich J.E."/>
            <person name="Selbmann L."/>
        </authorList>
    </citation>
    <scope>NUCLEOTIDE SEQUENCE</scope>
    <source>
        <strain evidence="1">CCFEE 5714</strain>
    </source>
</reference>
<accession>A0ACC3NA51</accession>
<evidence type="ECO:0000313" key="1">
    <source>
        <dbReference type="EMBL" id="KAK3712586.1"/>
    </source>
</evidence>
<comment type="caution">
    <text evidence="1">The sequence shown here is derived from an EMBL/GenBank/DDBJ whole genome shotgun (WGS) entry which is preliminary data.</text>
</comment>
<dbReference type="EMBL" id="JAUTXU010000069">
    <property type="protein sequence ID" value="KAK3712586.1"/>
    <property type="molecule type" value="Genomic_DNA"/>
</dbReference>
<keyword evidence="2" id="KW-1185">Reference proteome</keyword>